<dbReference type="RefSeq" id="XP_021880137.1">
    <property type="nucleotide sequence ID" value="XM_022029408.1"/>
</dbReference>
<dbReference type="EMBL" id="MCFF01000025">
    <property type="protein sequence ID" value="ORZ12518.1"/>
    <property type="molecule type" value="Genomic_DNA"/>
</dbReference>
<sequence>MAASSSSSSPQIIHLCFGGYGFTMFMFRVKELNLLSLDCKLYFLKVGIEGLYSYLSRRDLLPKEIDVHELAAEPDSSFELDLLGTFHCDIHNIILRKLNQPSSFTVCDHAMANIILKIFGPLTIVAIHIDEPRSNEKVRAYRARDVKRTIADAKLDTLIANMKTKSEGQFVHSINIFFGGIQTQALKQPTAERFLHYHDRTLAAISAKYQPQPRFFKPKRAKPDHYLPVFPTEKRELFPKKYDLTNCK</sequence>
<organism evidence="1 2">
    <name type="scientific">Lobosporangium transversale</name>
    <dbReference type="NCBI Taxonomy" id="64571"/>
    <lineage>
        <taxon>Eukaryota</taxon>
        <taxon>Fungi</taxon>
        <taxon>Fungi incertae sedis</taxon>
        <taxon>Mucoromycota</taxon>
        <taxon>Mortierellomycotina</taxon>
        <taxon>Mortierellomycetes</taxon>
        <taxon>Mortierellales</taxon>
        <taxon>Mortierellaceae</taxon>
        <taxon>Lobosporangium</taxon>
    </lineage>
</organism>
<protein>
    <submittedName>
        <fullName evidence="1">Uncharacterized protein</fullName>
    </submittedName>
</protein>
<name>A0A1Y2GJ95_9FUNG</name>
<comment type="caution">
    <text evidence="1">The sequence shown here is derived from an EMBL/GenBank/DDBJ whole genome shotgun (WGS) entry which is preliminary data.</text>
</comment>
<dbReference type="OrthoDB" id="2449149at2759"/>
<dbReference type="AlphaFoldDB" id="A0A1Y2GJ95"/>
<evidence type="ECO:0000313" key="1">
    <source>
        <dbReference type="EMBL" id="ORZ12518.1"/>
    </source>
</evidence>
<reference evidence="1 2" key="1">
    <citation type="submission" date="2016-07" db="EMBL/GenBank/DDBJ databases">
        <title>Pervasive Adenine N6-methylation of Active Genes in Fungi.</title>
        <authorList>
            <consortium name="DOE Joint Genome Institute"/>
            <person name="Mondo S.J."/>
            <person name="Dannebaum R.O."/>
            <person name="Kuo R.C."/>
            <person name="Labutti K."/>
            <person name="Haridas S."/>
            <person name="Kuo A."/>
            <person name="Salamov A."/>
            <person name="Ahrendt S.R."/>
            <person name="Lipzen A."/>
            <person name="Sullivan W."/>
            <person name="Andreopoulos W.B."/>
            <person name="Clum A."/>
            <person name="Lindquist E."/>
            <person name="Daum C."/>
            <person name="Ramamoorthy G.K."/>
            <person name="Gryganskyi A."/>
            <person name="Culley D."/>
            <person name="Magnuson J.K."/>
            <person name="James T.Y."/>
            <person name="O'Malley M.A."/>
            <person name="Stajich J.E."/>
            <person name="Spatafora J.W."/>
            <person name="Visel A."/>
            <person name="Grigoriev I.V."/>
        </authorList>
    </citation>
    <scope>NUCLEOTIDE SEQUENCE [LARGE SCALE GENOMIC DNA]</scope>
    <source>
        <strain evidence="1 2">NRRL 3116</strain>
    </source>
</reference>
<gene>
    <name evidence="1" type="ORF">BCR41DRAFT_408214</name>
</gene>
<dbReference type="GeneID" id="33571251"/>
<proteinExistence type="predicted"/>
<accession>A0A1Y2GJ95</accession>
<evidence type="ECO:0000313" key="2">
    <source>
        <dbReference type="Proteomes" id="UP000193648"/>
    </source>
</evidence>
<dbReference type="InParanoid" id="A0A1Y2GJ95"/>
<dbReference type="Proteomes" id="UP000193648">
    <property type="component" value="Unassembled WGS sequence"/>
</dbReference>
<keyword evidence="2" id="KW-1185">Reference proteome</keyword>